<dbReference type="EMBL" id="CP003282">
    <property type="protein sequence ID" value="AFG36564.1"/>
    <property type="molecule type" value="Genomic_DNA"/>
</dbReference>
<organism evidence="3 4">
    <name type="scientific">Spirochaeta africana (strain ATCC 700263 / DSM 8902 / Z-7692)</name>
    <dbReference type="NCBI Taxonomy" id="889378"/>
    <lineage>
        <taxon>Bacteria</taxon>
        <taxon>Pseudomonadati</taxon>
        <taxon>Spirochaetota</taxon>
        <taxon>Spirochaetia</taxon>
        <taxon>Spirochaetales</taxon>
        <taxon>Spirochaetaceae</taxon>
        <taxon>Spirochaeta</taxon>
    </lineage>
</organism>
<dbReference type="HOGENOM" id="CLU_058239_0_0_12"/>
<accession>H9UGC1</accession>
<feature type="signal peptide" evidence="1">
    <location>
        <begin position="1"/>
        <end position="24"/>
    </location>
</feature>
<dbReference type="RefSeq" id="WP_014454561.1">
    <property type="nucleotide sequence ID" value="NC_017098.1"/>
</dbReference>
<dbReference type="PANTHER" id="PTHR42834:SF1">
    <property type="entry name" value="ENDONUCLEASE_EXONUCLEASE_PHOSPHATASE FAMILY PROTEIN (AFU_ORTHOLOGUE AFUA_3G09210)"/>
    <property type="match status" value="1"/>
</dbReference>
<dbReference type="OrthoDB" id="184983at2"/>
<sequence length="375" mass="41933">MKNHHWIAALLLGAAFAVCWGCTAAGCAILGFDTGRITIMTYNLHNLFDDVVDGSEYSEFCPERGGWDTASYHRRLEDFGRVIRGVRGTYGHGPDIVVLTEVENQRVVEDLRSRVLGERRYPAALATAVPGNAIQIGLLSRFPVLDVRLHAVYPTDGRRIRPILEAVLQLPDTGDELHLFACHWPSKIGGEAETEAYRLYSAGIIANRTAELAVTNPNALVMVVGDLNQTLPPDMDRCPPLQRMRDDGETVPARSMIAACFKHSGLVDYTPERRPLYVTGNPRLAATNPLVFFTPWQMTDFPGSFVFRDEWERIDHFLLGNGLAGERYQPVAFWVESRDWMLTPSGYPRGYRPSQRTGLSDHLPIVLELRAVASR</sequence>
<dbReference type="PROSITE" id="PS51257">
    <property type="entry name" value="PROKAR_LIPOPROTEIN"/>
    <property type="match status" value="1"/>
</dbReference>
<proteinExistence type="predicted"/>
<dbReference type="SUPFAM" id="SSF56219">
    <property type="entry name" value="DNase I-like"/>
    <property type="match status" value="1"/>
</dbReference>
<keyword evidence="3" id="KW-0378">Hydrolase</keyword>
<evidence type="ECO:0000259" key="2">
    <source>
        <dbReference type="Pfam" id="PF19580"/>
    </source>
</evidence>
<dbReference type="AlphaFoldDB" id="H9UGC1"/>
<reference evidence="4" key="1">
    <citation type="journal article" date="2013" name="Stand. Genomic Sci.">
        <title>Complete genome sequence of the halophilic bacterium Spirochaeta africana type strain (Z-7692(T)) from the alkaline Lake Magadi in the East African Rift.</title>
        <authorList>
            <person name="Liolos K."/>
            <person name="Abt B."/>
            <person name="Scheuner C."/>
            <person name="Teshima H."/>
            <person name="Held B."/>
            <person name="Lapidus A."/>
            <person name="Nolan M."/>
            <person name="Lucas S."/>
            <person name="Deshpande S."/>
            <person name="Cheng J.F."/>
            <person name="Tapia R."/>
            <person name="Goodwin L.A."/>
            <person name="Pitluck S."/>
            <person name="Pagani I."/>
            <person name="Ivanova N."/>
            <person name="Mavromatis K."/>
            <person name="Mikhailova N."/>
            <person name="Huntemann M."/>
            <person name="Pati A."/>
            <person name="Chen A."/>
            <person name="Palaniappan K."/>
            <person name="Land M."/>
            <person name="Rohde M."/>
            <person name="Tindall B.J."/>
            <person name="Detter J.C."/>
            <person name="Goker M."/>
            <person name="Bristow J."/>
            <person name="Eisen J.A."/>
            <person name="Markowitz V."/>
            <person name="Hugenholtz P."/>
            <person name="Woyke T."/>
            <person name="Klenk H.P."/>
            <person name="Kyrpides N.C."/>
        </authorList>
    </citation>
    <scope>NUCLEOTIDE SEQUENCE</scope>
    <source>
        <strain evidence="4">ATCC 700263 / DSM 8902 / Z-7692</strain>
    </source>
</reference>
<keyword evidence="4" id="KW-1185">Reference proteome</keyword>
<gene>
    <name evidence="3" type="ordered locus">Spiaf_0461</name>
</gene>
<dbReference type="InterPro" id="IPR005135">
    <property type="entry name" value="Endo/exonuclease/phosphatase"/>
</dbReference>
<dbReference type="InterPro" id="IPR036691">
    <property type="entry name" value="Endo/exonu/phosph_ase_sf"/>
</dbReference>
<evidence type="ECO:0000313" key="3">
    <source>
        <dbReference type="EMBL" id="AFG36564.1"/>
    </source>
</evidence>
<dbReference type="STRING" id="889378.Spiaf_0461"/>
<evidence type="ECO:0000256" key="1">
    <source>
        <dbReference type="SAM" id="SignalP"/>
    </source>
</evidence>
<feature type="domain" description="Endonuclease/exonuclease/phosphatase" evidence="2">
    <location>
        <begin position="38"/>
        <end position="230"/>
    </location>
</feature>
<dbReference type="Gene3D" id="3.60.10.10">
    <property type="entry name" value="Endonuclease/exonuclease/phosphatase"/>
    <property type="match status" value="1"/>
</dbReference>
<dbReference type="PANTHER" id="PTHR42834">
    <property type="entry name" value="ENDONUCLEASE/EXONUCLEASE/PHOSPHATASE FAMILY PROTEIN (AFU_ORTHOLOGUE AFUA_3G09210)"/>
    <property type="match status" value="1"/>
</dbReference>
<name>H9UGC1_SPIAZ</name>
<keyword evidence="1" id="KW-0732">Signal</keyword>
<dbReference type="KEGG" id="sfc:Spiaf_0461"/>
<feature type="chain" id="PRO_5003622995" evidence="1">
    <location>
        <begin position="25"/>
        <end position="375"/>
    </location>
</feature>
<dbReference type="Proteomes" id="UP000007383">
    <property type="component" value="Chromosome"/>
</dbReference>
<dbReference type="PATRIC" id="fig|889378.3.peg.469"/>
<dbReference type="GO" id="GO:0016787">
    <property type="term" value="F:hydrolase activity"/>
    <property type="evidence" value="ECO:0007669"/>
    <property type="project" value="UniProtKB-KW"/>
</dbReference>
<evidence type="ECO:0000313" key="4">
    <source>
        <dbReference type="Proteomes" id="UP000007383"/>
    </source>
</evidence>
<protein>
    <submittedName>
        <fullName evidence="3">Metal-dependent hydrolase</fullName>
    </submittedName>
</protein>
<dbReference type="eggNOG" id="COG3568">
    <property type="taxonomic scope" value="Bacteria"/>
</dbReference>
<dbReference type="Pfam" id="PF19580">
    <property type="entry name" value="Exo_endo_phos_3"/>
    <property type="match status" value="1"/>
</dbReference>